<dbReference type="PROSITE" id="PS50206">
    <property type="entry name" value="RHODANESE_3"/>
    <property type="match status" value="2"/>
</dbReference>
<organism evidence="5 6">
    <name type="scientific">Podospora bellae-mahoneyi</name>
    <dbReference type="NCBI Taxonomy" id="2093777"/>
    <lineage>
        <taxon>Eukaryota</taxon>
        <taxon>Fungi</taxon>
        <taxon>Dikarya</taxon>
        <taxon>Ascomycota</taxon>
        <taxon>Pezizomycotina</taxon>
        <taxon>Sordariomycetes</taxon>
        <taxon>Sordariomycetidae</taxon>
        <taxon>Sordariales</taxon>
        <taxon>Podosporaceae</taxon>
        <taxon>Podospora</taxon>
    </lineage>
</organism>
<evidence type="ECO:0000259" key="4">
    <source>
        <dbReference type="PROSITE" id="PS50206"/>
    </source>
</evidence>
<name>A0ABR0F7N1_9PEZI</name>
<feature type="domain" description="Rhodanese" evidence="4">
    <location>
        <begin position="213"/>
        <end position="328"/>
    </location>
</feature>
<feature type="chain" id="PRO_5045712558" description="Rhodanese domain-containing protein" evidence="3">
    <location>
        <begin position="23"/>
        <end position="331"/>
    </location>
</feature>
<evidence type="ECO:0000256" key="1">
    <source>
        <dbReference type="ARBA" id="ARBA00022679"/>
    </source>
</evidence>
<keyword evidence="3" id="KW-0732">Signal</keyword>
<dbReference type="EMBL" id="JAFFGZ010000008">
    <property type="protein sequence ID" value="KAK4640005.1"/>
    <property type="molecule type" value="Genomic_DNA"/>
</dbReference>
<dbReference type="RefSeq" id="XP_062728981.1">
    <property type="nucleotide sequence ID" value="XM_062872927.1"/>
</dbReference>
<keyword evidence="2" id="KW-0677">Repeat</keyword>
<dbReference type="InterPro" id="IPR036873">
    <property type="entry name" value="Rhodanese-like_dom_sf"/>
</dbReference>
<feature type="domain" description="Rhodanese" evidence="4">
    <location>
        <begin position="64"/>
        <end position="181"/>
    </location>
</feature>
<dbReference type="Gene3D" id="3.40.250.10">
    <property type="entry name" value="Rhodanese-like domain"/>
    <property type="match status" value="2"/>
</dbReference>
<evidence type="ECO:0000313" key="6">
    <source>
        <dbReference type="Proteomes" id="UP001322138"/>
    </source>
</evidence>
<feature type="signal peptide" evidence="3">
    <location>
        <begin position="1"/>
        <end position="22"/>
    </location>
</feature>
<dbReference type="SMART" id="SM00450">
    <property type="entry name" value="RHOD"/>
    <property type="match status" value="2"/>
</dbReference>
<gene>
    <name evidence="5" type="ORF">QC761_0087460</name>
</gene>
<proteinExistence type="predicted"/>
<reference evidence="5 6" key="1">
    <citation type="journal article" date="2023" name="bioRxiv">
        <title>High-quality genome assemblies of four members of thePodospora anserinaspecies complex.</title>
        <authorList>
            <person name="Ament-Velasquez S.L."/>
            <person name="Vogan A.A."/>
            <person name="Wallerman O."/>
            <person name="Hartmann F."/>
            <person name="Gautier V."/>
            <person name="Silar P."/>
            <person name="Giraud T."/>
            <person name="Johannesson H."/>
        </authorList>
    </citation>
    <scope>NUCLEOTIDE SEQUENCE [LARGE SCALE GENOMIC DNA]</scope>
    <source>
        <strain evidence="5 6">CBS 112042</strain>
    </source>
</reference>
<keyword evidence="6" id="KW-1185">Reference proteome</keyword>
<dbReference type="Pfam" id="PF00581">
    <property type="entry name" value="Rhodanese"/>
    <property type="match status" value="2"/>
</dbReference>
<evidence type="ECO:0000256" key="3">
    <source>
        <dbReference type="SAM" id="SignalP"/>
    </source>
</evidence>
<dbReference type="Proteomes" id="UP001322138">
    <property type="component" value="Unassembled WGS sequence"/>
</dbReference>
<evidence type="ECO:0000256" key="2">
    <source>
        <dbReference type="ARBA" id="ARBA00022737"/>
    </source>
</evidence>
<dbReference type="GeneID" id="87892263"/>
<dbReference type="InterPro" id="IPR045078">
    <property type="entry name" value="TST/MPST-like"/>
</dbReference>
<accession>A0ABR0F7N1</accession>
<dbReference type="PANTHER" id="PTHR11364:SF27">
    <property type="entry name" value="SULFURTRANSFERASE"/>
    <property type="match status" value="1"/>
</dbReference>
<sequence length="331" mass="35719">MLSIPTLLRLSAIVGLIPSVAAAALSVNAQKVEDRAITPLTCLFFGDIVSPWWLNRCKQHLDMVVIDLRSAAEYAVSHIPGSISAPFEPISAWSQMGPGDLLLELPEYNDLAAFLGSIGVSNSPSATKIVLVNGVDPTSFSQAASPRVATTLRFAGLAEGRVAILDGGFPAWTRESLPVTTDVPVPVPRTFVSAPDRSFLVDINYVASKLHKNKQGIFILDGRDPDVYNGTRLEEWALKPGHIPSAKNLPTANIWNPDGSFKSTFELLALLRQQIGYGASRSYGEIIVSCGVGGFGSGLLFTLTRVLGFGDNVKFYDGSAQEWSRHFDMEI</sequence>
<evidence type="ECO:0000313" key="5">
    <source>
        <dbReference type="EMBL" id="KAK4640005.1"/>
    </source>
</evidence>
<keyword evidence="1" id="KW-0808">Transferase</keyword>
<dbReference type="InterPro" id="IPR001763">
    <property type="entry name" value="Rhodanese-like_dom"/>
</dbReference>
<dbReference type="PANTHER" id="PTHR11364">
    <property type="entry name" value="THIOSULFATE SULFERTANSFERASE"/>
    <property type="match status" value="1"/>
</dbReference>
<dbReference type="SUPFAM" id="SSF52821">
    <property type="entry name" value="Rhodanese/Cell cycle control phosphatase"/>
    <property type="match status" value="2"/>
</dbReference>
<protein>
    <recommendedName>
        <fullName evidence="4">Rhodanese domain-containing protein</fullName>
    </recommendedName>
</protein>
<comment type="caution">
    <text evidence="5">The sequence shown here is derived from an EMBL/GenBank/DDBJ whole genome shotgun (WGS) entry which is preliminary data.</text>
</comment>